<organism evidence="2 3">
    <name type="scientific">Maritalea myrionectae</name>
    <dbReference type="NCBI Taxonomy" id="454601"/>
    <lineage>
        <taxon>Bacteria</taxon>
        <taxon>Pseudomonadati</taxon>
        <taxon>Pseudomonadota</taxon>
        <taxon>Alphaproteobacteria</taxon>
        <taxon>Hyphomicrobiales</taxon>
        <taxon>Devosiaceae</taxon>
        <taxon>Maritalea</taxon>
    </lineage>
</organism>
<evidence type="ECO:0000313" key="2">
    <source>
        <dbReference type="EMBL" id="AVX04207.1"/>
    </source>
</evidence>
<proteinExistence type="predicted"/>
<evidence type="ECO:0000313" key="3">
    <source>
        <dbReference type="Proteomes" id="UP000258927"/>
    </source>
</evidence>
<gene>
    <name evidence="2" type="ORF">MXMO3_01681</name>
</gene>
<sequence>MTWRQAARRVIMEVHQSLPDDATLKQRKKALFDAYPFGLRRWFPYKMWCEEQKKYLANYGGPAPRSSKQEESHLVYSEEGQLKSKLDLFNEANQS</sequence>
<reference evidence="2 3" key="1">
    <citation type="submission" date="2017-05" db="EMBL/GenBank/DDBJ databases">
        <title>Genome Analysis of Maritalea myrionectae HL2708#5.</title>
        <authorList>
            <consortium name="Cotde Inc.-PKNU"/>
            <person name="Jang D."/>
            <person name="Oh H.-M."/>
        </authorList>
    </citation>
    <scope>NUCLEOTIDE SEQUENCE [LARGE SCALE GENOMIC DNA]</scope>
    <source>
        <strain evidence="2 3">HL2708#5</strain>
    </source>
</reference>
<accession>A0A2R4MDU4</accession>
<name>A0A2R4MDU4_9HYPH</name>
<evidence type="ECO:0000256" key="1">
    <source>
        <dbReference type="SAM" id="MobiDB-lite"/>
    </source>
</evidence>
<dbReference type="KEGG" id="mmyr:MXMO3_01681"/>
<dbReference type="AlphaFoldDB" id="A0A2R4MDU4"/>
<protein>
    <submittedName>
        <fullName evidence="2">Uncharacterized protein</fullName>
    </submittedName>
</protein>
<feature type="region of interest" description="Disordered" evidence="1">
    <location>
        <begin position="59"/>
        <end position="78"/>
    </location>
</feature>
<dbReference type="Proteomes" id="UP000258927">
    <property type="component" value="Chromosome"/>
</dbReference>
<keyword evidence="3" id="KW-1185">Reference proteome</keyword>
<dbReference type="EMBL" id="CP021330">
    <property type="protein sequence ID" value="AVX04207.1"/>
    <property type="molecule type" value="Genomic_DNA"/>
</dbReference>